<dbReference type="PANTHER" id="PTHR43130:SF7">
    <property type="entry name" value="DJ-1_PFPI DOMAIN-CONTAINING PROTEIN"/>
    <property type="match status" value="1"/>
</dbReference>
<dbReference type="Proteomes" id="UP000016922">
    <property type="component" value="Unassembled WGS sequence"/>
</dbReference>
<organism evidence="2 3">
    <name type="scientific">Glarea lozoyensis (strain ATCC 20868 / MF5171)</name>
    <dbReference type="NCBI Taxonomy" id="1116229"/>
    <lineage>
        <taxon>Eukaryota</taxon>
        <taxon>Fungi</taxon>
        <taxon>Dikarya</taxon>
        <taxon>Ascomycota</taxon>
        <taxon>Pezizomycotina</taxon>
        <taxon>Leotiomycetes</taxon>
        <taxon>Helotiales</taxon>
        <taxon>Helotiaceae</taxon>
        <taxon>Glarea</taxon>
    </lineage>
</organism>
<evidence type="ECO:0000259" key="1">
    <source>
        <dbReference type="Pfam" id="PF01965"/>
    </source>
</evidence>
<dbReference type="OrthoDB" id="543156at2759"/>
<feature type="domain" description="DJ-1/PfpI" evidence="1">
    <location>
        <begin position="56"/>
        <end position="191"/>
    </location>
</feature>
<dbReference type="RefSeq" id="XP_008085972.1">
    <property type="nucleotide sequence ID" value="XM_008087781.1"/>
</dbReference>
<sequence>MATQQKRLTIGVLIPDEVQLLDLSPIDLFAMLDPSYISACNLPAPILALAIPSTIHYISLSAPEVALTASLVIKTPKTITDKDVQPGMLDVLLVPGPAPDAQFGEEVLGFVRRHARSEGCDVLSVCTGCRVLAAAGVLEGKRASAPRGLVGRLRKEFAGVVWDDERRWVREGRIWSSGGITNGQEMVAAYLRYNFPSPTTECVLAMADVGEKGEFYPNGNVKETGWWLMQIIKATVFGGGKRKKLL</sequence>
<dbReference type="Pfam" id="PF01965">
    <property type="entry name" value="DJ-1_PfpI"/>
    <property type="match status" value="1"/>
</dbReference>
<protein>
    <submittedName>
        <fullName evidence="2">Class I glutamine amidotransferase-like protein</fullName>
    </submittedName>
</protein>
<dbReference type="SUPFAM" id="SSF52317">
    <property type="entry name" value="Class I glutamine amidotransferase-like"/>
    <property type="match status" value="1"/>
</dbReference>
<dbReference type="InterPro" id="IPR002818">
    <property type="entry name" value="DJ-1/PfpI"/>
</dbReference>
<dbReference type="AlphaFoldDB" id="S3CJW9"/>
<dbReference type="PANTHER" id="PTHR43130">
    <property type="entry name" value="ARAC-FAMILY TRANSCRIPTIONAL REGULATOR"/>
    <property type="match status" value="1"/>
</dbReference>
<keyword evidence="3" id="KW-1185">Reference proteome</keyword>
<dbReference type="eggNOG" id="ENOG502SN93">
    <property type="taxonomic scope" value="Eukaryota"/>
</dbReference>
<dbReference type="InterPro" id="IPR029062">
    <property type="entry name" value="Class_I_gatase-like"/>
</dbReference>
<accession>S3CJW9</accession>
<evidence type="ECO:0000313" key="2">
    <source>
        <dbReference type="EMBL" id="EPE26782.1"/>
    </source>
</evidence>
<reference evidence="2 3" key="1">
    <citation type="journal article" date="2013" name="BMC Genomics">
        <title>Genomics-driven discovery of the pneumocandin biosynthetic gene cluster in the fungus Glarea lozoyensis.</title>
        <authorList>
            <person name="Chen L."/>
            <person name="Yue Q."/>
            <person name="Zhang X."/>
            <person name="Xiang M."/>
            <person name="Wang C."/>
            <person name="Li S."/>
            <person name="Che Y."/>
            <person name="Ortiz-Lopez F.J."/>
            <person name="Bills G.F."/>
            <person name="Liu X."/>
            <person name="An Z."/>
        </authorList>
    </citation>
    <scope>NUCLEOTIDE SEQUENCE [LARGE SCALE GENOMIC DNA]</scope>
    <source>
        <strain evidence="3">ATCC 20868 / MF5171</strain>
    </source>
</reference>
<dbReference type="OMA" id="YRWIQDG"/>
<dbReference type="HOGENOM" id="CLU_000445_44_8_1"/>
<dbReference type="GO" id="GO:0016740">
    <property type="term" value="F:transferase activity"/>
    <property type="evidence" value="ECO:0007669"/>
    <property type="project" value="UniProtKB-KW"/>
</dbReference>
<dbReference type="InterPro" id="IPR052158">
    <property type="entry name" value="INH-QAR"/>
</dbReference>
<keyword evidence="2" id="KW-0315">Glutamine amidotransferase</keyword>
<dbReference type="STRING" id="1116229.S3CJW9"/>
<name>S3CJW9_GLAL2</name>
<dbReference type="KEGG" id="glz:GLAREA_02696"/>
<keyword evidence="2" id="KW-0808">Transferase</keyword>
<proteinExistence type="predicted"/>
<evidence type="ECO:0000313" key="3">
    <source>
        <dbReference type="Proteomes" id="UP000016922"/>
    </source>
</evidence>
<dbReference type="Gene3D" id="3.40.50.880">
    <property type="match status" value="1"/>
</dbReference>
<gene>
    <name evidence="2" type="ORF">GLAREA_02696</name>
</gene>
<dbReference type="GeneID" id="19461752"/>
<dbReference type="EMBL" id="KE145370">
    <property type="protein sequence ID" value="EPE26782.1"/>
    <property type="molecule type" value="Genomic_DNA"/>
</dbReference>